<dbReference type="EMBL" id="KN838578">
    <property type="protein sequence ID" value="KIK03638.1"/>
    <property type="molecule type" value="Genomic_DNA"/>
</dbReference>
<organism evidence="1 2">
    <name type="scientific">Laccaria amethystina LaAM-08-1</name>
    <dbReference type="NCBI Taxonomy" id="1095629"/>
    <lineage>
        <taxon>Eukaryota</taxon>
        <taxon>Fungi</taxon>
        <taxon>Dikarya</taxon>
        <taxon>Basidiomycota</taxon>
        <taxon>Agaricomycotina</taxon>
        <taxon>Agaricomycetes</taxon>
        <taxon>Agaricomycetidae</taxon>
        <taxon>Agaricales</taxon>
        <taxon>Agaricineae</taxon>
        <taxon>Hydnangiaceae</taxon>
        <taxon>Laccaria</taxon>
    </lineage>
</organism>
<dbReference type="AlphaFoldDB" id="A0A0C9Y6G0"/>
<name>A0A0C9Y6G0_9AGAR</name>
<proteinExistence type="predicted"/>
<dbReference type="Proteomes" id="UP000054477">
    <property type="component" value="Unassembled WGS sequence"/>
</dbReference>
<gene>
    <name evidence="1" type="ORF">K443DRAFT_676635</name>
</gene>
<protein>
    <submittedName>
        <fullName evidence="1">Uncharacterized protein</fullName>
    </submittedName>
</protein>
<reference evidence="2" key="2">
    <citation type="submission" date="2015-01" db="EMBL/GenBank/DDBJ databases">
        <title>Evolutionary Origins and Diversification of the Mycorrhizal Mutualists.</title>
        <authorList>
            <consortium name="DOE Joint Genome Institute"/>
            <consortium name="Mycorrhizal Genomics Consortium"/>
            <person name="Kohler A."/>
            <person name="Kuo A."/>
            <person name="Nagy L.G."/>
            <person name="Floudas D."/>
            <person name="Copeland A."/>
            <person name="Barry K.W."/>
            <person name="Cichocki N."/>
            <person name="Veneault-Fourrey C."/>
            <person name="LaButti K."/>
            <person name="Lindquist E.A."/>
            <person name="Lipzen A."/>
            <person name="Lundell T."/>
            <person name="Morin E."/>
            <person name="Murat C."/>
            <person name="Riley R."/>
            <person name="Ohm R."/>
            <person name="Sun H."/>
            <person name="Tunlid A."/>
            <person name="Henrissat B."/>
            <person name="Grigoriev I.V."/>
            <person name="Hibbett D.S."/>
            <person name="Martin F."/>
        </authorList>
    </citation>
    <scope>NUCLEOTIDE SEQUENCE [LARGE SCALE GENOMIC DNA]</scope>
    <source>
        <strain evidence="2">LaAM-08-1</strain>
    </source>
</reference>
<dbReference type="HOGENOM" id="CLU_2868018_0_0_1"/>
<keyword evidence="2" id="KW-1185">Reference proteome</keyword>
<evidence type="ECO:0000313" key="1">
    <source>
        <dbReference type="EMBL" id="KIK03638.1"/>
    </source>
</evidence>
<reference evidence="1 2" key="1">
    <citation type="submission" date="2014-04" db="EMBL/GenBank/DDBJ databases">
        <authorList>
            <consortium name="DOE Joint Genome Institute"/>
            <person name="Kuo A."/>
            <person name="Kohler A."/>
            <person name="Nagy L.G."/>
            <person name="Floudas D."/>
            <person name="Copeland A."/>
            <person name="Barry K.W."/>
            <person name="Cichocki N."/>
            <person name="Veneault-Fourrey C."/>
            <person name="LaButti K."/>
            <person name="Lindquist E.A."/>
            <person name="Lipzen A."/>
            <person name="Lundell T."/>
            <person name="Morin E."/>
            <person name="Murat C."/>
            <person name="Sun H."/>
            <person name="Tunlid A."/>
            <person name="Henrissat B."/>
            <person name="Grigoriev I.V."/>
            <person name="Hibbett D.S."/>
            <person name="Martin F."/>
            <person name="Nordberg H.P."/>
            <person name="Cantor M.N."/>
            <person name="Hua S.X."/>
        </authorList>
    </citation>
    <scope>NUCLEOTIDE SEQUENCE [LARGE SCALE GENOMIC DNA]</scope>
    <source>
        <strain evidence="1 2">LaAM-08-1</strain>
    </source>
</reference>
<sequence length="64" mass="6933">MGGDIRILSLITGNWYAITIGLQLSHAPANPTPNVQPKKIKDIVYSPTQKGGTDPTWNTVQLMA</sequence>
<evidence type="ECO:0000313" key="2">
    <source>
        <dbReference type="Proteomes" id="UP000054477"/>
    </source>
</evidence>
<accession>A0A0C9Y6G0</accession>